<accession>A0ABU3NWM6</accession>
<dbReference type="GO" id="GO:0016787">
    <property type="term" value="F:hydrolase activity"/>
    <property type="evidence" value="ECO:0007669"/>
    <property type="project" value="UniProtKB-KW"/>
</dbReference>
<dbReference type="PANTHER" id="PTHR11820">
    <property type="entry name" value="ACYLPYRUVASE"/>
    <property type="match status" value="1"/>
</dbReference>
<feature type="domain" description="Rv2993c-like N-terminal" evidence="4">
    <location>
        <begin position="1"/>
        <end position="50"/>
    </location>
</feature>
<evidence type="ECO:0000259" key="4">
    <source>
        <dbReference type="Pfam" id="PF10370"/>
    </source>
</evidence>
<organism evidence="5 6">
    <name type="scientific">Anaeroselena agilis</name>
    <dbReference type="NCBI Taxonomy" id="3063788"/>
    <lineage>
        <taxon>Bacteria</taxon>
        <taxon>Bacillati</taxon>
        <taxon>Bacillota</taxon>
        <taxon>Negativicutes</taxon>
        <taxon>Acetonemataceae</taxon>
        <taxon>Anaeroselena</taxon>
    </lineage>
</organism>
<evidence type="ECO:0000313" key="6">
    <source>
        <dbReference type="Proteomes" id="UP001254848"/>
    </source>
</evidence>
<proteinExistence type="inferred from homology"/>
<feature type="domain" description="Fumarylacetoacetase-like C-terminal" evidence="3">
    <location>
        <begin position="55"/>
        <end position="250"/>
    </location>
</feature>
<keyword evidence="2" id="KW-0479">Metal-binding</keyword>
<sequence>MKFVRFQQGAATRYGVLEGENIRIVEGDIFGQWAMGNQVVKPESVKLLAPCAPSKAVCIGLNYHGHAKEMKSELPKQPLMFLKPSSALTHPGGEVEYPAISQNLHFEAELAIVIGKEARKVPAAAARDYILGYTCANDVTARDIQKGDGQWTRGKSFDTFLPLGPCIATDVDPADIDIKLFLNGEVKQASNTGDLIFKVEELVAFASQVMTLYPGDVILTGTPAGVGPMQVGDTVAVELSGIGRLENTIVKG</sequence>
<dbReference type="InterPro" id="IPR011234">
    <property type="entry name" value="Fumarylacetoacetase-like_C"/>
</dbReference>
<dbReference type="Pfam" id="PF10370">
    <property type="entry name" value="Rv2993c-like_N"/>
    <property type="match status" value="1"/>
</dbReference>
<dbReference type="InterPro" id="IPR036663">
    <property type="entry name" value="Fumarylacetoacetase_C_sf"/>
</dbReference>
<evidence type="ECO:0000256" key="2">
    <source>
        <dbReference type="ARBA" id="ARBA00022723"/>
    </source>
</evidence>
<gene>
    <name evidence="5" type="ORF">Q4T40_08200</name>
</gene>
<comment type="caution">
    <text evidence="5">The sequence shown here is derived from an EMBL/GenBank/DDBJ whole genome shotgun (WGS) entry which is preliminary data.</text>
</comment>
<dbReference type="EMBL" id="JAUOZS010000001">
    <property type="protein sequence ID" value="MDT8901216.1"/>
    <property type="molecule type" value="Genomic_DNA"/>
</dbReference>
<reference evidence="5 6" key="1">
    <citation type="submission" date="2023-07" db="EMBL/GenBank/DDBJ databases">
        <title>The novel representative of Negativicutes class, Anaeroselena agilis gen. nov. sp. nov.</title>
        <authorList>
            <person name="Prokofeva M.I."/>
            <person name="Elcheninov A.G."/>
            <person name="Klyukina A."/>
            <person name="Kublanov I.V."/>
            <person name="Frolov E.N."/>
            <person name="Podosokorskaya O.A."/>
        </authorList>
    </citation>
    <scope>NUCLEOTIDE SEQUENCE [LARGE SCALE GENOMIC DNA]</scope>
    <source>
        <strain evidence="5 6">4137-cl</strain>
    </source>
</reference>
<dbReference type="SUPFAM" id="SSF56529">
    <property type="entry name" value="FAH"/>
    <property type="match status" value="1"/>
</dbReference>
<evidence type="ECO:0000256" key="1">
    <source>
        <dbReference type="ARBA" id="ARBA00010211"/>
    </source>
</evidence>
<keyword evidence="5" id="KW-0378">Hydrolase</keyword>
<protein>
    <submittedName>
        <fullName evidence="5">Fumarylacetoacetate hydrolase family protein</fullName>
        <ecNumber evidence="5">3.7.-.-</ecNumber>
    </submittedName>
</protein>
<comment type="similarity">
    <text evidence="1">Belongs to the FAH family.</text>
</comment>
<evidence type="ECO:0000313" key="5">
    <source>
        <dbReference type="EMBL" id="MDT8901216.1"/>
    </source>
</evidence>
<evidence type="ECO:0000259" key="3">
    <source>
        <dbReference type="Pfam" id="PF01557"/>
    </source>
</evidence>
<dbReference type="Pfam" id="PF01557">
    <property type="entry name" value="FAA_hydrolase"/>
    <property type="match status" value="1"/>
</dbReference>
<dbReference type="Proteomes" id="UP001254848">
    <property type="component" value="Unassembled WGS sequence"/>
</dbReference>
<dbReference type="EC" id="3.7.-.-" evidence="5"/>
<dbReference type="RefSeq" id="WP_413779736.1">
    <property type="nucleotide sequence ID" value="NZ_JAUOZS010000001.1"/>
</dbReference>
<dbReference type="Gene3D" id="3.90.850.10">
    <property type="entry name" value="Fumarylacetoacetase-like, C-terminal domain"/>
    <property type="match status" value="1"/>
</dbReference>
<keyword evidence="6" id="KW-1185">Reference proteome</keyword>
<name>A0ABU3NWM6_9FIRM</name>
<dbReference type="InterPro" id="IPR018833">
    <property type="entry name" value="Rv2993c-like_N"/>
</dbReference>
<dbReference type="PANTHER" id="PTHR11820:SF7">
    <property type="entry name" value="ACYLPYRUVASE FAHD1, MITOCHONDRIAL"/>
    <property type="match status" value="1"/>
</dbReference>